<feature type="compositionally biased region" description="Gly residues" evidence="1">
    <location>
        <begin position="135"/>
        <end position="146"/>
    </location>
</feature>
<dbReference type="AlphaFoldDB" id="A0A6G4XKA3"/>
<dbReference type="Proteomes" id="UP000481109">
    <property type="component" value="Unassembled WGS sequence"/>
</dbReference>
<evidence type="ECO:0000313" key="3">
    <source>
        <dbReference type="Proteomes" id="UP000481109"/>
    </source>
</evidence>
<protein>
    <submittedName>
        <fullName evidence="2">Uncharacterized protein</fullName>
    </submittedName>
</protein>
<gene>
    <name evidence="2" type="ORF">G6045_20250</name>
</gene>
<evidence type="ECO:0000256" key="1">
    <source>
        <dbReference type="SAM" id="MobiDB-lite"/>
    </source>
</evidence>
<feature type="region of interest" description="Disordered" evidence="1">
    <location>
        <begin position="114"/>
        <end position="146"/>
    </location>
</feature>
<comment type="caution">
    <text evidence="2">The sequence shown here is derived from an EMBL/GenBank/DDBJ whole genome shotgun (WGS) entry which is preliminary data.</text>
</comment>
<keyword evidence="3" id="KW-1185">Reference proteome</keyword>
<name>A0A6G4XKA3_9ACTN</name>
<feature type="compositionally biased region" description="Basic and acidic residues" evidence="1">
    <location>
        <begin position="114"/>
        <end position="130"/>
    </location>
</feature>
<sequence>MSTWWGLIVEETDGMGERKAYAANVLDHVEGTREEALVELEKRARGYVPQHPMNPSATRLYRTDEGFLLVSEGSMRNYGCRFSVGELLYDSVQAEKAAAAQRAAEAEERQALRRAEAEERAARKAAEKAAKRAQRGGGKWWGGGAG</sequence>
<proteinExistence type="predicted"/>
<dbReference type="EMBL" id="JAAKZW010000083">
    <property type="protein sequence ID" value="NGO77975.1"/>
    <property type="molecule type" value="Genomic_DNA"/>
</dbReference>
<organism evidence="2 3">
    <name type="scientific">Streptomyces mesophilus</name>
    <dbReference type="NCBI Taxonomy" id="1775132"/>
    <lineage>
        <taxon>Bacteria</taxon>
        <taxon>Bacillati</taxon>
        <taxon>Actinomycetota</taxon>
        <taxon>Actinomycetes</taxon>
        <taxon>Kitasatosporales</taxon>
        <taxon>Streptomycetaceae</taxon>
        <taxon>Streptomyces</taxon>
    </lineage>
</organism>
<evidence type="ECO:0000313" key="2">
    <source>
        <dbReference type="EMBL" id="NGO77975.1"/>
    </source>
</evidence>
<dbReference type="RefSeq" id="WP_165333431.1">
    <property type="nucleotide sequence ID" value="NZ_JAAKZW010000083.1"/>
</dbReference>
<reference evidence="2 3" key="1">
    <citation type="submission" date="2020-02" db="EMBL/GenBank/DDBJ databases">
        <title>Whole-genome analyses of novel actinobacteria.</title>
        <authorList>
            <person name="Sahin N."/>
            <person name="Tokatli A."/>
        </authorList>
    </citation>
    <scope>NUCLEOTIDE SEQUENCE [LARGE SCALE GENOMIC DNA]</scope>
    <source>
        <strain evidence="2 3">YC504</strain>
    </source>
</reference>
<accession>A0A6G4XKA3</accession>